<name>A0A2T7G1K4_9RHOB</name>
<dbReference type="AlphaFoldDB" id="A0A2T7G1K4"/>
<evidence type="ECO:0000313" key="2">
    <source>
        <dbReference type="EMBL" id="PVA08305.1"/>
    </source>
</evidence>
<dbReference type="Proteomes" id="UP000244817">
    <property type="component" value="Unassembled WGS sequence"/>
</dbReference>
<dbReference type="InterPro" id="IPR011033">
    <property type="entry name" value="PRC_barrel-like_sf"/>
</dbReference>
<evidence type="ECO:0008006" key="4">
    <source>
        <dbReference type="Google" id="ProtNLM"/>
    </source>
</evidence>
<keyword evidence="1" id="KW-0732">Signal</keyword>
<comment type="caution">
    <text evidence="2">The sequence shown here is derived from an EMBL/GenBank/DDBJ whole genome shotgun (WGS) entry which is preliminary data.</text>
</comment>
<feature type="signal peptide" evidence="1">
    <location>
        <begin position="1"/>
        <end position="22"/>
    </location>
</feature>
<feature type="chain" id="PRO_5015589163" description="PRC-barrel domain-containing protein" evidence="1">
    <location>
        <begin position="23"/>
        <end position="170"/>
    </location>
</feature>
<dbReference type="EMBL" id="QCYG01000001">
    <property type="protein sequence ID" value="PVA08305.1"/>
    <property type="molecule type" value="Genomic_DNA"/>
</dbReference>
<gene>
    <name evidence="2" type="ORF">DC363_02110</name>
</gene>
<keyword evidence="3" id="KW-1185">Reference proteome</keyword>
<accession>A0A2T7G1K4</accession>
<sequence length="170" mass="17231">MSFAKFLTTTAAAGLLATSTVAQEVGTQSSVDAGANVDATTSAGTVGVGTDLTANANANVDGTGTAGGGDTDTIVTAQADVATDITEESDFHGNTVVLTDGTVVGTVDQVMLEAKNKQQIFVEIDDALETEVERFSVMMDADATSDGEISIAQTEADFLANLEGQLDTQG</sequence>
<organism evidence="2 3">
    <name type="scientific">Thalassorhabdomicrobium marinisediminis</name>
    <dbReference type="NCBI Taxonomy" id="2170577"/>
    <lineage>
        <taxon>Bacteria</taxon>
        <taxon>Pseudomonadati</taxon>
        <taxon>Pseudomonadota</taxon>
        <taxon>Alphaproteobacteria</taxon>
        <taxon>Rhodobacterales</taxon>
        <taxon>Paracoccaceae</taxon>
        <taxon>Thalassorhabdomicrobium</taxon>
    </lineage>
</organism>
<evidence type="ECO:0000313" key="3">
    <source>
        <dbReference type="Proteomes" id="UP000244817"/>
    </source>
</evidence>
<proteinExistence type="predicted"/>
<dbReference type="RefSeq" id="WP_108639459.1">
    <property type="nucleotide sequence ID" value="NZ_QCYG01000001.1"/>
</dbReference>
<dbReference type="SUPFAM" id="SSF50346">
    <property type="entry name" value="PRC-barrel domain"/>
    <property type="match status" value="1"/>
</dbReference>
<reference evidence="2 3" key="1">
    <citation type="submission" date="2018-04" db="EMBL/GenBank/DDBJ databases">
        <title>Pelagivirga bohaiensis gen. nov., sp. nov., a bacterium isolated from the Bohai Sea.</title>
        <authorList>
            <person name="Ji X."/>
        </authorList>
    </citation>
    <scope>NUCLEOTIDE SEQUENCE [LARGE SCALE GENOMIC DNA]</scope>
    <source>
        <strain evidence="2 3">BH-SD16</strain>
    </source>
</reference>
<evidence type="ECO:0000256" key="1">
    <source>
        <dbReference type="SAM" id="SignalP"/>
    </source>
</evidence>
<protein>
    <recommendedName>
        <fullName evidence="4">PRC-barrel domain-containing protein</fullName>
    </recommendedName>
</protein>